<protein>
    <submittedName>
        <fullName evidence="1">Uncharacterized protein</fullName>
    </submittedName>
</protein>
<name>C0BR00_BIFPS</name>
<comment type="caution">
    <text evidence="1">The sequence shown here is derived from an EMBL/GenBank/DDBJ whole genome shotgun (WGS) entry which is preliminary data.</text>
</comment>
<gene>
    <name evidence="1" type="ORF">BIFPSEUDO_02805</name>
</gene>
<dbReference type="AlphaFoldDB" id="C0BR00"/>
<accession>C0BR00</accession>
<sequence>MGGRNTPLALLRGLFAGGFFQWVEELGRRDDCLREDSSSDWKDWDVM</sequence>
<reference evidence="1 2" key="1">
    <citation type="submission" date="2009-02" db="EMBL/GenBank/DDBJ databases">
        <title>Draft genome sequence of Bifidobacterium pseudocatenulatum (DSM 20438).</title>
        <authorList>
            <person name="Sudarsanam P."/>
            <person name="Ley R."/>
            <person name="Guruge J."/>
            <person name="Turnbaugh P.J."/>
            <person name="Mahowald M."/>
            <person name="Liep D."/>
            <person name="Gordon J."/>
        </authorList>
    </citation>
    <scope>NUCLEOTIDE SEQUENCE [LARGE SCALE GENOMIC DNA]</scope>
    <source>
        <strain evidence="1 2">DSM 20438</strain>
    </source>
</reference>
<evidence type="ECO:0000313" key="1">
    <source>
        <dbReference type="EMBL" id="EEG71913.1"/>
    </source>
</evidence>
<evidence type="ECO:0000313" key="2">
    <source>
        <dbReference type="Proteomes" id="UP000003875"/>
    </source>
</evidence>
<dbReference type="EMBL" id="ABXX02000001">
    <property type="protein sequence ID" value="EEG71913.1"/>
    <property type="molecule type" value="Genomic_DNA"/>
</dbReference>
<organism evidence="1 2">
    <name type="scientific">Bifidobacterium pseudocatenulatum DSM 20438 = JCM 1200 = LMG 10505</name>
    <dbReference type="NCBI Taxonomy" id="547043"/>
    <lineage>
        <taxon>Bacteria</taxon>
        <taxon>Bacillati</taxon>
        <taxon>Actinomycetota</taxon>
        <taxon>Actinomycetes</taxon>
        <taxon>Bifidobacteriales</taxon>
        <taxon>Bifidobacteriaceae</taxon>
        <taxon>Bifidobacterium</taxon>
    </lineage>
</organism>
<reference evidence="1 2" key="2">
    <citation type="submission" date="2009-02" db="EMBL/GenBank/DDBJ databases">
        <authorList>
            <person name="Fulton L."/>
            <person name="Clifton S."/>
            <person name="Fulton B."/>
            <person name="Xu J."/>
            <person name="Minx P."/>
            <person name="Pepin K.H."/>
            <person name="Johnson M."/>
            <person name="Bhonagiri V."/>
            <person name="Nash W.E."/>
            <person name="Mardis E.R."/>
            <person name="Wilson R.K."/>
        </authorList>
    </citation>
    <scope>NUCLEOTIDE SEQUENCE [LARGE SCALE GENOMIC DNA]</scope>
    <source>
        <strain evidence="1 2">DSM 20438</strain>
    </source>
</reference>
<dbReference type="Proteomes" id="UP000003875">
    <property type="component" value="Unassembled WGS sequence"/>
</dbReference>
<dbReference type="PATRIC" id="fig|547043.19.peg.199"/>
<dbReference type="KEGG" id="bpsc:BBPC_0190"/>
<proteinExistence type="predicted"/>